<comment type="subcellular location">
    <subcellularLocation>
        <location evidence="1">Nucleus</location>
    </subcellularLocation>
</comment>
<keyword evidence="2" id="KW-0805">Transcription regulation</keyword>
<reference evidence="9" key="2">
    <citation type="submission" date="2023-06" db="EMBL/GenBank/DDBJ databases">
        <authorList>
            <consortium name="Lawrence Berkeley National Laboratory"/>
            <person name="Haridas S."/>
            <person name="Hensen N."/>
            <person name="Bonometti L."/>
            <person name="Westerberg I."/>
            <person name="Brannstrom I.O."/>
            <person name="Guillou S."/>
            <person name="Cros-Aarteil S."/>
            <person name="Calhoun S."/>
            <person name="Kuo A."/>
            <person name="Mondo S."/>
            <person name="Pangilinan J."/>
            <person name="Riley R."/>
            <person name="Labutti K."/>
            <person name="Andreopoulos B."/>
            <person name="Lipzen A."/>
            <person name="Chen C."/>
            <person name="Yanf M."/>
            <person name="Daum C."/>
            <person name="Ng V."/>
            <person name="Clum A."/>
            <person name="Steindorff A."/>
            <person name="Ohm R."/>
            <person name="Martin F."/>
            <person name="Silar P."/>
            <person name="Natvig D."/>
            <person name="Lalanne C."/>
            <person name="Gautier V."/>
            <person name="Ament-Velasquez S.L."/>
            <person name="Kruys A."/>
            <person name="Hutchinson M.I."/>
            <person name="Powell A.J."/>
            <person name="Barry K."/>
            <person name="Miller A.N."/>
            <person name="Grigoriev I.V."/>
            <person name="Debuchy R."/>
            <person name="Gladieux P."/>
            <person name="Thoren M.H."/>
            <person name="Johannesson H."/>
        </authorList>
    </citation>
    <scope>NUCLEOTIDE SEQUENCE</scope>
    <source>
        <strain evidence="9">CBS 314.62</strain>
    </source>
</reference>
<protein>
    <recommendedName>
        <fullName evidence="8">BZIP domain-containing protein</fullName>
    </recommendedName>
</protein>
<dbReference type="FunFam" id="1.20.5.170:FF:000075">
    <property type="entry name" value="BZIP transcription factor (MetR)"/>
    <property type="match status" value="1"/>
</dbReference>
<feature type="region of interest" description="Disordered" evidence="7">
    <location>
        <begin position="54"/>
        <end position="79"/>
    </location>
</feature>
<sequence length="322" mass="35248">MAYTAGRRNVNVSQYLRNLNVQEPAVEETMITDDELAKDLALFTNTQFFDFETGQNTDYQPPPVKQAKNAQVDPVSVSEDVDSGDTIMAEFSQGLDFMTAGDFNFGDYTSTYASPTISTFTDNLGNLQPIQPSPQTAYPPTVPQHQPGYVPPAPRIRGEKRKAEAQVSSSRMLSFEEASRLAAEEDKRKRNTAASARFRIKKKQREQALEKSAKEMTDKVTALEGRISALETENKWLKSLVTEKHGGKDDILKKLLKEFSAQQPRRVVVAAPAASSSASAADEEDSRDSSSSTGSSNGSSAGSITASDDYSDHKNKSGKKKD</sequence>
<evidence type="ECO:0000256" key="3">
    <source>
        <dbReference type="ARBA" id="ARBA00023125"/>
    </source>
</evidence>
<evidence type="ECO:0000256" key="1">
    <source>
        <dbReference type="ARBA" id="ARBA00004123"/>
    </source>
</evidence>
<feature type="region of interest" description="Disordered" evidence="7">
    <location>
        <begin position="263"/>
        <end position="322"/>
    </location>
</feature>
<keyword evidence="5" id="KW-0539">Nucleus</keyword>
<feature type="coiled-coil region" evidence="6">
    <location>
        <begin position="206"/>
        <end position="233"/>
    </location>
</feature>
<dbReference type="Gene3D" id="1.20.5.170">
    <property type="match status" value="1"/>
</dbReference>
<name>A0AAE1C9B1_9PEZI</name>
<organism evidence="9 10">
    <name type="scientific">Podospora appendiculata</name>
    <dbReference type="NCBI Taxonomy" id="314037"/>
    <lineage>
        <taxon>Eukaryota</taxon>
        <taxon>Fungi</taxon>
        <taxon>Dikarya</taxon>
        <taxon>Ascomycota</taxon>
        <taxon>Pezizomycotina</taxon>
        <taxon>Sordariomycetes</taxon>
        <taxon>Sordariomycetidae</taxon>
        <taxon>Sordariales</taxon>
        <taxon>Podosporaceae</taxon>
        <taxon>Podospora</taxon>
    </lineage>
</organism>
<dbReference type="InterPro" id="IPR004827">
    <property type="entry name" value="bZIP"/>
</dbReference>
<comment type="caution">
    <text evidence="9">The sequence shown here is derived from an EMBL/GenBank/DDBJ whole genome shotgun (WGS) entry which is preliminary data.</text>
</comment>
<feature type="compositionally biased region" description="Low complexity" evidence="7">
    <location>
        <begin position="263"/>
        <end position="280"/>
    </location>
</feature>
<dbReference type="EMBL" id="JAULSO010000004">
    <property type="protein sequence ID" value="KAK3683908.1"/>
    <property type="molecule type" value="Genomic_DNA"/>
</dbReference>
<keyword evidence="10" id="KW-1185">Reference proteome</keyword>
<accession>A0AAE1C9B1</accession>
<dbReference type="InterPro" id="IPR046347">
    <property type="entry name" value="bZIP_sf"/>
</dbReference>
<feature type="compositionally biased region" description="Basic and acidic residues" evidence="7">
    <location>
        <begin position="177"/>
        <end position="188"/>
    </location>
</feature>
<feature type="domain" description="BZIP" evidence="8">
    <location>
        <begin position="185"/>
        <end position="244"/>
    </location>
</feature>
<dbReference type="CDD" id="cd14705">
    <property type="entry name" value="bZIP_Zip1"/>
    <property type="match status" value="1"/>
</dbReference>
<evidence type="ECO:0000256" key="2">
    <source>
        <dbReference type="ARBA" id="ARBA00023015"/>
    </source>
</evidence>
<evidence type="ECO:0000313" key="10">
    <source>
        <dbReference type="Proteomes" id="UP001270362"/>
    </source>
</evidence>
<dbReference type="PANTHER" id="PTHR13044">
    <property type="entry name" value="ACTIVATING TRANSCRIPTION FACTOR ATF 4/5"/>
    <property type="match status" value="1"/>
</dbReference>
<evidence type="ECO:0000256" key="5">
    <source>
        <dbReference type="ARBA" id="ARBA00023242"/>
    </source>
</evidence>
<dbReference type="PANTHER" id="PTHR13044:SF14">
    <property type="entry name" value="CRYPTOCEPHAL, ISOFORM A"/>
    <property type="match status" value="1"/>
</dbReference>
<evidence type="ECO:0000256" key="4">
    <source>
        <dbReference type="ARBA" id="ARBA00023163"/>
    </source>
</evidence>
<keyword evidence="3" id="KW-0238">DNA-binding</keyword>
<proteinExistence type="predicted"/>
<dbReference type="GO" id="GO:0001228">
    <property type="term" value="F:DNA-binding transcription activator activity, RNA polymerase II-specific"/>
    <property type="evidence" value="ECO:0007669"/>
    <property type="project" value="TreeGrafter"/>
</dbReference>
<feature type="compositionally biased region" description="Low complexity" evidence="7">
    <location>
        <begin position="289"/>
        <end position="307"/>
    </location>
</feature>
<evidence type="ECO:0000259" key="8">
    <source>
        <dbReference type="PROSITE" id="PS50217"/>
    </source>
</evidence>
<dbReference type="Proteomes" id="UP001270362">
    <property type="component" value="Unassembled WGS sequence"/>
</dbReference>
<reference evidence="9" key="1">
    <citation type="journal article" date="2023" name="Mol. Phylogenet. Evol.">
        <title>Genome-scale phylogeny and comparative genomics of the fungal order Sordariales.</title>
        <authorList>
            <person name="Hensen N."/>
            <person name="Bonometti L."/>
            <person name="Westerberg I."/>
            <person name="Brannstrom I.O."/>
            <person name="Guillou S."/>
            <person name="Cros-Aarteil S."/>
            <person name="Calhoun S."/>
            <person name="Haridas S."/>
            <person name="Kuo A."/>
            <person name="Mondo S."/>
            <person name="Pangilinan J."/>
            <person name="Riley R."/>
            <person name="LaButti K."/>
            <person name="Andreopoulos B."/>
            <person name="Lipzen A."/>
            <person name="Chen C."/>
            <person name="Yan M."/>
            <person name="Daum C."/>
            <person name="Ng V."/>
            <person name="Clum A."/>
            <person name="Steindorff A."/>
            <person name="Ohm R.A."/>
            <person name="Martin F."/>
            <person name="Silar P."/>
            <person name="Natvig D.O."/>
            <person name="Lalanne C."/>
            <person name="Gautier V."/>
            <person name="Ament-Velasquez S.L."/>
            <person name="Kruys A."/>
            <person name="Hutchinson M.I."/>
            <person name="Powell A.J."/>
            <person name="Barry K."/>
            <person name="Miller A.N."/>
            <person name="Grigoriev I.V."/>
            <person name="Debuchy R."/>
            <person name="Gladieux P."/>
            <person name="Hiltunen Thoren M."/>
            <person name="Johannesson H."/>
        </authorList>
    </citation>
    <scope>NUCLEOTIDE SEQUENCE</scope>
    <source>
        <strain evidence="9">CBS 314.62</strain>
    </source>
</reference>
<feature type="region of interest" description="Disordered" evidence="7">
    <location>
        <begin position="150"/>
        <end position="195"/>
    </location>
</feature>
<dbReference type="GO" id="GO:0000977">
    <property type="term" value="F:RNA polymerase II transcription regulatory region sequence-specific DNA binding"/>
    <property type="evidence" value="ECO:0007669"/>
    <property type="project" value="TreeGrafter"/>
</dbReference>
<keyword evidence="6" id="KW-0175">Coiled coil</keyword>
<dbReference type="AlphaFoldDB" id="A0AAE1C9B1"/>
<dbReference type="PROSITE" id="PS50217">
    <property type="entry name" value="BZIP"/>
    <property type="match status" value="1"/>
</dbReference>
<keyword evidence="4" id="KW-0804">Transcription</keyword>
<dbReference type="Pfam" id="PF07716">
    <property type="entry name" value="bZIP_2"/>
    <property type="match status" value="1"/>
</dbReference>
<dbReference type="GO" id="GO:0005634">
    <property type="term" value="C:nucleus"/>
    <property type="evidence" value="ECO:0007669"/>
    <property type="project" value="UniProtKB-SubCell"/>
</dbReference>
<dbReference type="SUPFAM" id="SSF57959">
    <property type="entry name" value="Leucine zipper domain"/>
    <property type="match status" value="1"/>
</dbReference>
<evidence type="ECO:0000256" key="6">
    <source>
        <dbReference type="SAM" id="Coils"/>
    </source>
</evidence>
<gene>
    <name evidence="9" type="ORF">B0T22DRAFT_265386</name>
</gene>
<dbReference type="SMART" id="SM00338">
    <property type="entry name" value="BRLZ"/>
    <property type="match status" value="1"/>
</dbReference>
<evidence type="ECO:0000313" key="9">
    <source>
        <dbReference type="EMBL" id="KAK3683908.1"/>
    </source>
</evidence>
<dbReference type="PROSITE" id="PS00036">
    <property type="entry name" value="BZIP_BASIC"/>
    <property type="match status" value="1"/>
</dbReference>
<evidence type="ECO:0000256" key="7">
    <source>
        <dbReference type="SAM" id="MobiDB-lite"/>
    </source>
</evidence>